<keyword evidence="9" id="KW-0406">Ion transport</keyword>
<dbReference type="OrthoDB" id="432849at2759"/>
<dbReference type="GO" id="GO:0008076">
    <property type="term" value="C:voltage-gated potassium channel complex"/>
    <property type="evidence" value="ECO:0007669"/>
    <property type="project" value="InterPro"/>
</dbReference>
<keyword evidence="16" id="KW-1185">Reference proteome</keyword>
<feature type="region of interest" description="Disordered" evidence="12">
    <location>
        <begin position="431"/>
        <end position="454"/>
    </location>
</feature>
<gene>
    <name evidence="15" type="ORF">Vbra_15935</name>
</gene>
<dbReference type="VEuPathDB" id="CryptoDB:Vbra_15935"/>
<keyword evidence="7" id="KW-0630">Potassium</keyword>
<feature type="region of interest" description="Disordered" evidence="12">
    <location>
        <begin position="341"/>
        <end position="386"/>
    </location>
</feature>
<comment type="subcellular location">
    <subcellularLocation>
        <location evidence="1">Membrane</location>
        <topology evidence="1">Multi-pass membrane protein</topology>
    </subcellularLocation>
</comment>
<evidence type="ECO:0000256" key="4">
    <source>
        <dbReference type="ARBA" id="ARBA00022692"/>
    </source>
</evidence>
<keyword evidence="2" id="KW-0813">Transport</keyword>
<dbReference type="AlphaFoldDB" id="A0A0G4FQ69"/>
<protein>
    <recommendedName>
        <fullName evidence="14">Ion transport domain-containing protein</fullName>
    </recommendedName>
</protein>
<proteinExistence type="predicted"/>
<evidence type="ECO:0000256" key="11">
    <source>
        <dbReference type="ARBA" id="ARBA00023303"/>
    </source>
</evidence>
<keyword evidence="11" id="KW-0407">Ion channel</keyword>
<dbReference type="Gene3D" id="1.10.287.70">
    <property type="match status" value="1"/>
</dbReference>
<dbReference type="PANTHER" id="PTHR11537">
    <property type="entry name" value="VOLTAGE-GATED POTASSIUM CHANNEL"/>
    <property type="match status" value="1"/>
</dbReference>
<feature type="transmembrane region" description="Helical" evidence="13">
    <location>
        <begin position="155"/>
        <end position="174"/>
    </location>
</feature>
<evidence type="ECO:0000259" key="14">
    <source>
        <dbReference type="Pfam" id="PF00520"/>
    </source>
</evidence>
<dbReference type="InterPro" id="IPR005821">
    <property type="entry name" value="Ion_trans_dom"/>
</dbReference>
<dbReference type="Proteomes" id="UP000041254">
    <property type="component" value="Unassembled WGS sequence"/>
</dbReference>
<dbReference type="GO" id="GO:0005249">
    <property type="term" value="F:voltage-gated potassium channel activity"/>
    <property type="evidence" value="ECO:0007669"/>
    <property type="project" value="InterPro"/>
</dbReference>
<evidence type="ECO:0000256" key="9">
    <source>
        <dbReference type="ARBA" id="ARBA00023065"/>
    </source>
</evidence>
<dbReference type="InParanoid" id="A0A0G4FQ69"/>
<keyword evidence="5" id="KW-0631">Potassium channel</keyword>
<evidence type="ECO:0000256" key="10">
    <source>
        <dbReference type="ARBA" id="ARBA00023136"/>
    </source>
</evidence>
<feature type="transmembrane region" description="Helical" evidence="13">
    <location>
        <begin position="109"/>
        <end position="135"/>
    </location>
</feature>
<evidence type="ECO:0000256" key="8">
    <source>
        <dbReference type="ARBA" id="ARBA00022989"/>
    </source>
</evidence>
<dbReference type="GO" id="GO:0001508">
    <property type="term" value="P:action potential"/>
    <property type="evidence" value="ECO:0007669"/>
    <property type="project" value="TreeGrafter"/>
</dbReference>
<evidence type="ECO:0000313" key="15">
    <source>
        <dbReference type="EMBL" id="CEM16582.1"/>
    </source>
</evidence>
<dbReference type="InterPro" id="IPR027359">
    <property type="entry name" value="Volt_channel_dom_sf"/>
</dbReference>
<evidence type="ECO:0000256" key="5">
    <source>
        <dbReference type="ARBA" id="ARBA00022826"/>
    </source>
</evidence>
<evidence type="ECO:0000256" key="6">
    <source>
        <dbReference type="ARBA" id="ARBA00022882"/>
    </source>
</evidence>
<dbReference type="PRINTS" id="PR00169">
    <property type="entry name" value="KCHANNEL"/>
</dbReference>
<dbReference type="PANTHER" id="PTHR11537:SF254">
    <property type="entry name" value="POTASSIUM VOLTAGE-GATED CHANNEL PROTEIN SHAB"/>
    <property type="match status" value="1"/>
</dbReference>
<evidence type="ECO:0000313" key="16">
    <source>
        <dbReference type="Proteomes" id="UP000041254"/>
    </source>
</evidence>
<dbReference type="Pfam" id="PF00520">
    <property type="entry name" value="Ion_trans"/>
    <property type="match status" value="1"/>
</dbReference>
<feature type="transmembrane region" description="Helical" evidence="13">
    <location>
        <begin position="276"/>
        <end position="297"/>
    </location>
</feature>
<dbReference type="FunFam" id="1.20.120.350:FF:000091">
    <property type="entry name" value="Predicted protein"/>
    <property type="match status" value="1"/>
</dbReference>
<reference evidence="15 16" key="1">
    <citation type="submission" date="2014-11" db="EMBL/GenBank/DDBJ databases">
        <authorList>
            <person name="Zhu J."/>
            <person name="Qi W."/>
            <person name="Song R."/>
        </authorList>
    </citation>
    <scope>NUCLEOTIDE SEQUENCE [LARGE SCALE GENOMIC DNA]</scope>
</reference>
<feature type="transmembrane region" description="Helical" evidence="13">
    <location>
        <begin position="76"/>
        <end position="97"/>
    </location>
</feature>
<keyword evidence="10 13" id="KW-0472">Membrane</keyword>
<dbReference type="PRINTS" id="PR01491">
    <property type="entry name" value="KVCHANNEL"/>
</dbReference>
<organism evidence="15 16">
    <name type="scientific">Vitrella brassicaformis (strain CCMP3155)</name>
    <dbReference type="NCBI Taxonomy" id="1169540"/>
    <lineage>
        <taxon>Eukaryota</taxon>
        <taxon>Sar</taxon>
        <taxon>Alveolata</taxon>
        <taxon>Colpodellida</taxon>
        <taxon>Vitrellaceae</taxon>
        <taxon>Vitrella</taxon>
    </lineage>
</organism>
<dbReference type="InterPro" id="IPR003968">
    <property type="entry name" value="K_chnl_volt-dep_Kv"/>
</dbReference>
<dbReference type="Gene3D" id="1.20.120.350">
    <property type="entry name" value="Voltage-gated potassium channels. Chain C"/>
    <property type="match status" value="1"/>
</dbReference>
<accession>A0A0G4FQ69</accession>
<dbReference type="InterPro" id="IPR028325">
    <property type="entry name" value="VG_K_chnl"/>
</dbReference>
<evidence type="ECO:0000256" key="13">
    <source>
        <dbReference type="SAM" id="Phobius"/>
    </source>
</evidence>
<feature type="domain" description="Ion transport" evidence="14">
    <location>
        <begin position="78"/>
        <end position="300"/>
    </location>
</feature>
<feature type="transmembrane region" description="Helical" evidence="13">
    <location>
        <begin position="218"/>
        <end position="236"/>
    </location>
</feature>
<keyword evidence="6" id="KW-0851">Voltage-gated channel</keyword>
<feature type="transmembrane region" description="Helical" evidence="13">
    <location>
        <begin position="248"/>
        <end position="264"/>
    </location>
</feature>
<evidence type="ECO:0000256" key="7">
    <source>
        <dbReference type="ARBA" id="ARBA00022958"/>
    </source>
</evidence>
<name>A0A0G4FQ69_VITBC</name>
<dbReference type="SUPFAM" id="SSF81324">
    <property type="entry name" value="Voltage-gated potassium channels"/>
    <property type="match status" value="1"/>
</dbReference>
<evidence type="ECO:0000256" key="3">
    <source>
        <dbReference type="ARBA" id="ARBA00022538"/>
    </source>
</evidence>
<evidence type="ECO:0000256" key="1">
    <source>
        <dbReference type="ARBA" id="ARBA00004141"/>
    </source>
</evidence>
<sequence length="508" mass="55482">MSTILGAGQRYMRKAARRPLVKRSTTVGRLLKRQTDVHIAPRQPSMGSTIAAVLCDPDVCRKSVHLLLEYPDSSQTAQIVAVAILTLIIISISSFIIKTLPALKDREDLSALWFSLEAGTTVIFTLEFVLRIWAWTSHGNSHWEFVASYLNWFDLISILPFYLEVILGSLSDSLKGLRVLRAVRLTRIFRVLKLSRYSSGLQLMLVSIQASLGPLNLMVFSLALCVIVFSSLLYTAEFGHNTEGFESIPSAMFFSLLTLTTVGYGSRLQTDVGRCIAGVASVFGIMVISMPVGLVGFKFQIAYWEMEQQVKAMQEEADSHSPSRRFRMPIPKPSVGPSMLGFSARSFAGPTPQRKPPHQQLGVPSHPPPHRKRPSDGSSDADDDDVVWAEGADSPVVSLIAGAPLLPQHATRLPVAPDVGVVAVADPEIADGHLPHTSEPKPPPQEATSPAPMTPDLAHEICVRVRRHREALHEGEKRTAALIAKQQLLASKAGCGSLTKPPTHALHD</sequence>
<evidence type="ECO:0000256" key="2">
    <source>
        <dbReference type="ARBA" id="ARBA00022448"/>
    </source>
</evidence>
<dbReference type="EMBL" id="CDMY01000478">
    <property type="protein sequence ID" value="CEM16582.1"/>
    <property type="molecule type" value="Genomic_DNA"/>
</dbReference>
<keyword evidence="8 13" id="KW-1133">Transmembrane helix</keyword>
<dbReference type="STRING" id="1169540.A0A0G4FQ69"/>
<keyword evidence="3" id="KW-0633">Potassium transport</keyword>
<keyword evidence="4 13" id="KW-0812">Transmembrane</keyword>
<evidence type="ECO:0000256" key="12">
    <source>
        <dbReference type="SAM" id="MobiDB-lite"/>
    </source>
</evidence>